<feature type="domain" description="LysM" evidence="1">
    <location>
        <begin position="84"/>
        <end position="128"/>
    </location>
</feature>
<evidence type="ECO:0000313" key="2">
    <source>
        <dbReference type="EMBL" id="AHF09912.1"/>
    </source>
</evidence>
<dbReference type="Gene3D" id="3.10.350.10">
    <property type="entry name" value="LysM domain"/>
    <property type="match status" value="1"/>
</dbReference>
<organism evidence="2 3">
    <name type="scientific">Dehalobacter restrictus (strain DSM 9455 / PER-K23)</name>
    <dbReference type="NCBI Taxonomy" id="871738"/>
    <lineage>
        <taxon>Bacteria</taxon>
        <taxon>Bacillati</taxon>
        <taxon>Bacillota</taxon>
        <taxon>Clostridia</taxon>
        <taxon>Eubacteriales</taxon>
        <taxon>Desulfitobacteriaceae</taxon>
        <taxon>Dehalobacter</taxon>
    </lineage>
</organism>
<proteinExistence type="predicted"/>
<accession>A0ABN4BV00</accession>
<sequence length="132" mass="15349">MYFGRKSGYMNQPPAVNMMNQPEMTGMMNQQDMMGMMNPEMMSQYEQMGPEGMYAEQTQSGYTCDPCGCTPYYEHMEVHKPLPEVYVVQKGDTVYKIAQRYGLDWRELAGYNHLGNPDLIYPGERLFIPPRY</sequence>
<dbReference type="PROSITE" id="PS51782">
    <property type="entry name" value="LYSM"/>
    <property type="match status" value="1"/>
</dbReference>
<dbReference type="InterPro" id="IPR018392">
    <property type="entry name" value="LysM"/>
</dbReference>
<name>A0ABN4BV00_DEHRP</name>
<evidence type="ECO:0000313" key="3">
    <source>
        <dbReference type="Proteomes" id="UP000018934"/>
    </source>
</evidence>
<dbReference type="SUPFAM" id="SSF54106">
    <property type="entry name" value="LysM domain"/>
    <property type="match status" value="1"/>
</dbReference>
<dbReference type="Proteomes" id="UP000018934">
    <property type="component" value="Chromosome"/>
</dbReference>
<dbReference type="CDD" id="cd00118">
    <property type="entry name" value="LysM"/>
    <property type="match status" value="1"/>
</dbReference>
<dbReference type="SMART" id="SM00257">
    <property type="entry name" value="LysM"/>
    <property type="match status" value="1"/>
</dbReference>
<reference evidence="2 3" key="1">
    <citation type="journal article" date="2013" name="Stand. Genomic Sci.">
        <title>Complete genome sequence of Dehalobacter restrictus PER-K23(T.).</title>
        <authorList>
            <person name="Kruse T."/>
            <person name="Maillard J."/>
            <person name="Goodwin L."/>
            <person name="Woyke T."/>
            <person name="Teshima H."/>
            <person name="Bruce D."/>
            <person name="Detter C."/>
            <person name="Tapia R."/>
            <person name="Han C."/>
            <person name="Huntemann M."/>
            <person name="Wei C.L."/>
            <person name="Han J."/>
            <person name="Chen A."/>
            <person name="Kyrpides N."/>
            <person name="Szeto E."/>
            <person name="Markowitz V."/>
            <person name="Ivanova N."/>
            <person name="Pagani I."/>
            <person name="Pati A."/>
            <person name="Pitluck S."/>
            <person name="Nolan M."/>
            <person name="Holliger C."/>
            <person name="Smidt H."/>
        </authorList>
    </citation>
    <scope>NUCLEOTIDE SEQUENCE [LARGE SCALE GENOMIC DNA]</scope>
    <source>
        <strain evidence="3">DSM 9455</strain>
    </source>
</reference>
<evidence type="ECO:0000259" key="1">
    <source>
        <dbReference type="PROSITE" id="PS51782"/>
    </source>
</evidence>
<dbReference type="RefSeq" id="WP_025205633.1">
    <property type="nucleotide sequence ID" value="NZ_CP007033.1"/>
</dbReference>
<dbReference type="InterPro" id="IPR036779">
    <property type="entry name" value="LysM_dom_sf"/>
</dbReference>
<dbReference type="Pfam" id="PF01476">
    <property type="entry name" value="LysM"/>
    <property type="match status" value="1"/>
</dbReference>
<gene>
    <name evidence="2" type="ORF">DEHRE_07300</name>
</gene>
<keyword evidence="3" id="KW-1185">Reference proteome</keyword>
<protein>
    <submittedName>
        <fullName evidence="2">Peptidoglycan-binding protein LysM</fullName>
    </submittedName>
</protein>
<dbReference type="EMBL" id="CP007033">
    <property type="protein sequence ID" value="AHF09912.1"/>
    <property type="molecule type" value="Genomic_DNA"/>
</dbReference>